<feature type="compositionally biased region" description="Basic and acidic residues" evidence="1">
    <location>
        <begin position="207"/>
        <end position="224"/>
    </location>
</feature>
<evidence type="ECO:0000313" key="2">
    <source>
        <dbReference type="EMBL" id="HCM31537.1"/>
    </source>
</evidence>
<evidence type="ECO:0000256" key="1">
    <source>
        <dbReference type="SAM" id="MobiDB-lite"/>
    </source>
</evidence>
<proteinExistence type="predicted"/>
<gene>
    <name evidence="2" type="ORF">DIC32_08320</name>
</gene>
<reference evidence="2 3" key="1">
    <citation type="journal article" date="2018" name="Nat. Biotechnol.">
        <title>A standardized bacterial taxonomy based on genome phylogeny substantially revises the tree of life.</title>
        <authorList>
            <person name="Parks D.H."/>
            <person name="Chuvochina M."/>
            <person name="Waite D.W."/>
            <person name="Rinke C."/>
            <person name="Skarshewski A."/>
            <person name="Chaumeil P.A."/>
            <person name="Hugenholtz P."/>
        </authorList>
    </citation>
    <scope>NUCLEOTIDE SEQUENCE [LARGE SCALE GENOMIC DNA]</scope>
    <source>
        <strain evidence="2">UBA10045</strain>
    </source>
</reference>
<organism evidence="2 3">
    <name type="scientific">Acinetobacter radioresistens</name>
    <dbReference type="NCBI Taxonomy" id="40216"/>
    <lineage>
        <taxon>Bacteria</taxon>
        <taxon>Pseudomonadati</taxon>
        <taxon>Pseudomonadota</taxon>
        <taxon>Gammaproteobacteria</taxon>
        <taxon>Moraxellales</taxon>
        <taxon>Moraxellaceae</taxon>
        <taxon>Acinetobacter</taxon>
    </lineage>
</organism>
<dbReference type="AlphaFoldDB" id="A0A3D3G1W1"/>
<feature type="compositionally biased region" description="Gly residues" evidence="1">
    <location>
        <begin position="195"/>
        <end position="204"/>
    </location>
</feature>
<dbReference type="Proteomes" id="UP000262257">
    <property type="component" value="Unassembled WGS sequence"/>
</dbReference>
<evidence type="ECO:0008006" key="4">
    <source>
        <dbReference type="Google" id="ProtNLM"/>
    </source>
</evidence>
<evidence type="ECO:0000313" key="3">
    <source>
        <dbReference type="Proteomes" id="UP000262257"/>
    </source>
</evidence>
<sequence>MFEYELDSLEGLEESQKAFYEEKDGKFVLKVKGIPQPQNDDGLRKKVDELLAEKKAEQQKRKEAEEQARKEAEENARKNGNIEALEKSWGEKFTARETELLNEKQALEAQVYKLTVGSKATELAAKLAVPGSDSVLLPHISNRLQVETVDGEIKIRVLDLQGKPSALSIEDLEKEFRANEAFKPLIRASNASGSGASGGQGGGATKKPSEMNQTERADWQKNDPEGFAQAVASGAFNPI</sequence>
<protein>
    <recommendedName>
        <fullName evidence="4">Scaffold protein</fullName>
    </recommendedName>
</protein>
<dbReference type="EMBL" id="DPXL01000104">
    <property type="protein sequence ID" value="HCM31537.1"/>
    <property type="molecule type" value="Genomic_DNA"/>
</dbReference>
<feature type="region of interest" description="Disordered" evidence="1">
    <location>
        <begin position="55"/>
        <end position="83"/>
    </location>
</feature>
<accession>A0A3D3G1W1</accession>
<name>A0A3D3G1W1_ACIRA</name>
<feature type="region of interest" description="Disordered" evidence="1">
    <location>
        <begin position="189"/>
        <end position="239"/>
    </location>
</feature>
<feature type="compositionally biased region" description="Basic and acidic residues" evidence="1">
    <location>
        <begin position="55"/>
        <end position="77"/>
    </location>
</feature>
<comment type="caution">
    <text evidence="2">The sequence shown here is derived from an EMBL/GenBank/DDBJ whole genome shotgun (WGS) entry which is preliminary data.</text>
</comment>